<sequence>MNLFVTVNNLSKHDWYDLIDFKFKIRFNTYTNKEKAVIKRLKMMMVIYCLFYIFFIYFKLVTYVNYITERMNNVQSHLIYTNRFNRTEQTRWIYRLNSRWSS</sequence>
<dbReference type="AlphaFoldDB" id="A0A9P6NT01"/>
<organism evidence="2 3">
    <name type="scientific">Cronartium quercuum f. sp. fusiforme G11</name>
    <dbReference type="NCBI Taxonomy" id="708437"/>
    <lineage>
        <taxon>Eukaryota</taxon>
        <taxon>Fungi</taxon>
        <taxon>Dikarya</taxon>
        <taxon>Basidiomycota</taxon>
        <taxon>Pucciniomycotina</taxon>
        <taxon>Pucciniomycetes</taxon>
        <taxon>Pucciniales</taxon>
        <taxon>Coleosporiaceae</taxon>
        <taxon>Cronartium</taxon>
    </lineage>
</organism>
<evidence type="ECO:0000313" key="3">
    <source>
        <dbReference type="Proteomes" id="UP000886653"/>
    </source>
</evidence>
<evidence type="ECO:0000256" key="1">
    <source>
        <dbReference type="SAM" id="Phobius"/>
    </source>
</evidence>
<gene>
    <name evidence="2" type="ORF">CROQUDRAFT_274633</name>
</gene>
<dbReference type="EMBL" id="MU167224">
    <property type="protein sequence ID" value="KAG0149807.1"/>
    <property type="molecule type" value="Genomic_DNA"/>
</dbReference>
<keyword evidence="1" id="KW-0472">Membrane</keyword>
<reference evidence="2" key="1">
    <citation type="submission" date="2013-11" db="EMBL/GenBank/DDBJ databases">
        <title>Genome sequence of the fusiform rust pathogen reveals effectors for host alternation and coevolution with pine.</title>
        <authorList>
            <consortium name="DOE Joint Genome Institute"/>
            <person name="Smith K."/>
            <person name="Pendleton A."/>
            <person name="Kubisiak T."/>
            <person name="Anderson C."/>
            <person name="Salamov A."/>
            <person name="Aerts A."/>
            <person name="Riley R."/>
            <person name="Clum A."/>
            <person name="Lindquist E."/>
            <person name="Ence D."/>
            <person name="Campbell M."/>
            <person name="Kronenberg Z."/>
            <person name="Feau N."/>
            <person name="Dhillon B."/>
            <person name="Hamelin R."/>
            <person name="Burleigh J."/>
            <person name="Smith J."/>
            <person name="Yandell M."/>
            <person name="Nelson C."/>
            <person name="Grigoriev I."/>
            <person name="Davis J."/>
        </authorList>
    </citation>
    <scope>NUCLEOTIDE SEQUENCE</scope>
    <source>
        <strain evidence="2">G11</strain>
    </source>
</reference>
<evidence type="ECO:0000313" key="2">
    <source>
        <dbReference type="EMBL" id="KAG0149807.1"/>
    </source>
</evidence>
<proteinExistence type="predicted"/>
<dbReference type="Proteomes" id="UP000886653">
    <property type="component" value="Unassembled WGS sequence"/>
</dbReference>
<name>A0A9P6NT01_9BASI</name>
<feature type="transmembrane region" description="Helical" evidence="1">
    <location>
        <begin position="45"/>
        <end position="66"/>
    </location>
</feature>
<keyword evidence="3" id="KW-1185">Reference proteome</keyword>
<comment type="caution">
    <text evidence="2">The sequence shown here is derived from an EMBL/GenBank/DDBJ whole genome shotgun (WGS) entry which is preliminary data.</text>
</comment>
<protein>
    <submittedName>
        <fullName evidence="2">Uncharacterized protein</fullName>
    </submittedName>
</protein>
<keyword evidence="1" id="KW-1133">Transmembrane helix</keyword>
<accession>A0A9P6NT01</accession>
<keyword evidence="1" id="KW-0812">Transmembrane</keyword>